<evidence type="ECO:0000313" key="1">
    <source>
        <dbReference type="EMBL" id="BBX74210.1"/>
    </source>
</evidence>
<dbReference type="Proteomes" id="UP000467236">
    <property type="component" value="Chromosome"/>
</dbReference>
<dbReference type="EMBL" id="AP022575">
    <property type="protein sequence ID" value="BBX74210.1"/>
    <property type="molecule type" value="Genomic_DNA"/>
</dbReference>
<protein>
    <submittedName>
        <fullName evidence="1">Uncharacterized protein</fullName>
    </submittedName>
</protein>
<reference evidence="1 2" key="1">
    <citation type="journal article" date="2019" name="Emerg. Microbes Infect.">
        <title>Comprehensive subspecies identification of 175 nontuberculous mycobacteria species based on 7547 genomic profiles.</title>
        <authorList>
            <person name="Matsumoto Y."/>
            <person name="Kinjo T."/>
            <person name="Motooka D."/>
            <person name="Nabeya D."/>
            <person name="Jung N."/>
            <person name="Uechi K."/>
            <person name="Horii T."/>
            <person name="Iida T."/>
            <person name="Fujita J."/>
            <person name="Nakamura S."/>
        </authorList>
    </citation>
    <scope>NUCLEOTIDE SEQUENCE [LARGE SCALE GENOMIC DNA]</scope>
    <source>
        <strain evidence="1 2">JCM 14233</strain>
    </source>
</reference>
<gene>
    <name evidence="1" type="ORF">MSHI_21160</name>
</gene>
<evidence type="ECO:0000313" key="2">
    <source>
        <dbReference type="Proteomes" id="UP000467236"/>
    </source>
</evidence>
<name>A0A7I7MQI7_9MYCO</name>
<proteinExistence type="predicted"/>
<dbReference type="AlphaFoldDB" id="A0A7I7MQI7"/>
<sequence length="49" mass="4960">MSAAQARRVAVALAGGLASMASWLELCGISVGTRGDLAGERRSAAKRVS</sequence>
<keyword evidence="2" id="KW-1185">Reference proteome</keyword>
<dbReference type="KEGG" id="mshj:MSHI_21160"/>
<dbReference type="RefSeq" id="WP_232065326.1">
    <property type="nucleotide sequence ID" value="NZ_AP022575.1"/>
</dbReference>
<accession>A0A7I7MQI7</accession>
<organism evidence="1 2">
    <name type="scientific">Mycobacterium shinjukuense</name>
    <dbReference type="NCBI Taxonomy" id="398694"/>
    <lineage>
        <taxon>Bacteria</taxon>
        <taxon>Bacillati</taxon>
        <taxon>Actinomycetota</taxon>
        <taxon>Actinomycetes</taxon>
        <taxon>Mycobacteriales</taxon>
        <taxon>Mycobacteriaceae</taxon>
        <taxon>Mycobacterium</taxon>
    </lineage>
</organism>